<evidence type="ECO:0000256" key="2">
    <source>
        <dbReference type="ARBA" id="ARBA00022989"/>
    </source>
</evidence>
<proteinExistence type="predicted"/>
<protein>
    <submittedName>
        <fullName evidence="6">CP family cyanate transporter-like MFS transporter</fullName>
    </submittedName>
</protein>
<feature type="transmembrane region" description="Helical" evidence="4">
    <location>
        <begin position="286"/>
        <end position="306"/>
    </location>
</feature>
<evidence type="ECO:0000313" key="6">
    <source>
        <dbReference type="EMBL" id="TCT11757.1"/>
    </source>
</evidence>
<gene>
    <name evidence="6" type="ORF">EDC22_10367</name>
</gene>
<dbReference type="EMBL" id="SMAK01000003">
    <property type="protein sequence ID" value="TCT11757.1"/>
    <property type="molecule type" value="Genomic_DNA"/>
</dbReference>
<keyword evidence="2 4" id="KW-1133">Transmembrane helix</keyword>
<keyword evidence="7" id="KW-1185">Reference proteome</keyword>
<comment type="caution">
    <text evidence="6">The sequence shown here is derived from an EMBL/GenBank/DDBJ whole genome shotgun (WGS) entry which is preliminary data.</text>
</comment>
<dbReference type="GO" id="GO:0022857">
    <property type="term" value="F:transmembrane transporter activity"/>
    <property type="evidence" value="ECO:0007669"/>
    <property type="project" value="InterPro"/>
</dbReference>
<feature type="transmembrane region" description="Helical" evidence="4">
    <location>
        <begin position="61"/>
        <end position="84"/>
    </location>
</feature>
<feature type="transmembrane region" description="Helical" evidence="4">
    <location>
        <begin position="220"/>
        <end position="246"/>
    </location>
</feature>
<dbReference type="RefSeq" id="WP_132805674.1">
    <property type="nucleotide sequence ID" value="NZ_SMAK01000003.1"/>
</dbReference>
<evidence type="ECO:0000256" key="1">
    <source>
        <dbReference type="ARBA" id="ARBA00022692"/>
    </source>
</evidence>
<dbReference type="PANTHER" id="PTHR23523:SF2">
    <property type="entry name" value="2-NITROIMIDAZOLE TRANSPORTER"/>
    <property type="match status" value="1"/>
</dbReference>
<dbReference type="PANTHER" id="PTHR23523">
    <property type="match status" value="1"/>
</dbReference>
<feature type="transmembrane region" description="Helical" evidence="4">
    <location>
        <begin position="115"/>
        <end position="137"/>
    </location>
</feature>
<dbReference type="PROSITE" id="PS50850">
    <property type="entry name" value="MFS"/>
    <property type="match status" value="1"/>
</dbReference>
<organism evidence="6 7">
    <name type="scientific">Tepidamorphus gemmatus</name>
    <dbReference type="NCBI Taxonomy" id="747076"/>
    <lineage>
        <taxon>Bacteria</taxon>
        <taxon>Pseudomonadati</taxon>
        <taxon>Pseudomonadota</taxon>
        <taxon>Alphaproteobacteria</taxon>
        <taxon>Hyphomicrobiales</taxon>
        <taxon>Tepidamorphaceae</taxon>
        <taxon>Tepidamorphus</taxon>
    </lineage>
</organism>
<feature type="domain" description="Major facilitator superfamily (MFS) profile" evidence="5">
    <location>
        <begin position="187"/>
        <end position="405"/>
    </location>
</feature>
<dbReference type="InterPro" id="IPR036259">
    <property type="entry name" value="MFS_trans_sf"/>
</dbReference>
<dbReference type="InterPro" id="IPR020846">
    <property type="entry name" value="MFS_dom"/>
</dbReference>
<dbReference type="CDD" id="cd17339">
    <property type="entry name" value="MFS_NIMT_CynX_like"/>
    <property type="match status" value="1"/>
</dbReference>
<feature type="transmembrane region" description="Helical" evidence="4">
    <location>
        <begin position="21"/>
        <end position="41"/>
    </location>
</feature>
<feature type="transmembrane region" description="Helical" evidence="4">
    <location>
        <begin position="312"/>
        <end position="334"/>
    </location>
</feature>
<feature type="transmembrane region" description="Helical" evidence="4">
    <location>
        <begin position="346"/>
        <end position="367"/>
    </location>
</feature>
<dbReference type="Gene3D" id="1.20.1250.20">
    <property type="entry name" value="MFS general substrate transporter like domains"/>
    <property type="match status" value="2"/>
</dbReference>
<feature type="transmembrane region" description="Helical" evidence="4">
    <location>
        <begin position="258"/>
        <end position="279"/>
    </location>
</feature>
<dbReference type="InterPro" id="IPR052524">
    <property type="entry name" value="MFS_Cyanate_Porter"/>
</dbReference>
<dbReference type="InterPro" id="IPR011701">
    <property type="entry name" value="MFS"/>
</dbReference>
<accession>A0A4R3MH96</accession>
<dbReference type="SUPFAM" id="SSF103473">
    <property type="entry name" value="MFS general substrate transporter"/>
    <property type="match status" value="1"/>
</dbReference>
<dbReference type="Proteomes" id="UP000295678">
    <property type="component" value="Unassembled WGS sequence"/>
</dbReference>
<name>A0A4R3MH96_9HYPH</name>
<keyword evidence="1 4" id="KW-0812">Transmembrane</keyword>
<dbReference type="Pfam" id="PF07690">
    <property type="entry name" value="MFS_1"/>
    <property type="match status" value="1"/>
</dbReference>
<keyword evidence="3 4" id="KW-0472">Membrane</keyword>
<sequence length="405" mass="41161">MPPADLPEPTTEHPQPVPAGTASVLLALAIAMIAFNLRPALTSPGPLLSQIMAAYGIETTLAGALTMVPLFCLGLFGAAAAWLARRLGPERVILAMLIVLAAGIAVRGAGPFVSLIVGTTLAGLGIGIVQVLLPAIVKRDFPGRTGVMTGIYTMMLCLGAAAGAAFAVPLQAVLGSWQSSLGAWALPAFVAALAWLPQALSHQSPPPPPVRPGRLWRDPLAWQVTAFMGLQSCFAYITIALLPLILEEGGMAPVRAGYISAASIATQIVSALVVPSIAARLADQRGVVAASVGLSVAGYLGLLYAPHGLAPAFAVVNGLGLGAALGSALILIVLRAPDSHVATELSGMAQSVGYVIAAFGPFGAGLLREASGGWTAPTLFFLAICALAMAAGWGAGRRRLVLTPS</sequence>
<dbReference type="AlphaFoldDB" id="A0A4R3MH96"/>
<reference evidence="6 7" key="1">
    <citation type="submission" date="2019-03" db="EMBL/GenBank/DDBJ databases">
        <title>Genomic Encyclopedia of Type Strains, Phase IV (KMG-IV): sequencing the most valuable type-strain genomes for metagenomic binning, comparative biology and taxonomic classification.</title>
        <authorList>
            <person name="Goeker M."/>
        </authorList>
    </citation>
    <scope>NUCLEOTIDE SEQUENCE [LARGE SCALE GENOMIC DNA]</scope>
    <source>
        <strain evidence="6 7">DSM 19345</strain>
    </source>
</reference>
<evidence type="ECO:0000256" key="4">
    <source>
        <dbReference type="SAM" id="Phobius"/>
    </source>
</evidence>
<evidence type="ECO:0000259" key="5">
    <source>
        <dbReference type="PROSITE" id="PS50850"/>
    </source>
</evidence>
<feature type="transmembrane region" description="Helical" evidence="4">
    <location>
        <begin position="379"/>
        <end position="396"/>
    </location>
</feature>
<feature type="transmembrane region" description="Helical" evidence="4">
    <location>
        <begin position="149"/>
        <end position="169"/>
    </location>
</feature>
<dbReference type="OrthoDB" id="5317164at2"/>
<evidence type="ECO:0000256" key="3">
    <source>
        <dbReference type="ARBA" id="ARBA00023136"/>
    </source>
</evidence>
<evidence type="ECO:0000313" key="7">
    <source>
        <dbReference type="Proteomes" id="UP000295678"/>
    </source>
</evidence>
<feature type="transmembrane region" description="Helical" evidence="4">
    <location>
        <begin position="91"/>
        <end position="109"/>
    </location>
</feature>